<dbReference type="Proteomes" id="UP001162090">
    <property type="component" value="Chromosome 2"/>
</dbReference>
<dbReference type="InterPro" id="IPR001138">
    <property type="entry name" value="Zn2Cys6_DnaBD"/>
</dbReference>
<sequence length="965" mass="108940">MVAFNTTVPFMSTTKRGSSENTVPTFPKRRRTYQACINCRSRKVKCDLGPVDNPHAPPCARCKRELKRCLFSSNREAMHTLSPSMINITSKSASSKSEQGVPNDLMSSTPSDMPLSGKNTDNETLFKSEGMKWKLELSSMQNTLEFLAQAAGTVAKEGAKEIIKDESTTTTPFVNSLHSSCQPSTDEGLKPLSRSLSAASDTNTPIENLTVALATTLNANRTTSQLIEEIGKVRPIPTRKIEDFEYIGPANLLTKEEAIELIEAFFLTMHPFFPNIPFQLHDPKELAQYPILFCAILTVSARYHPFDTLGLDNGENGTRHVEVHDKLWVYCQKLISQTIWAEASTRSIGTVLAFIIFTEWNPRSIHCKWSDYANDPELNNVNVRGGKHINTRRDEEGLTGVGAIRRSDRMSWMLTGSAVRLAQDMGFIENSSRIFIVTHISETTSAMNMNQRSVLAESFSVLNLNLGRFDNDGNENNENYLGNERFYLDEILPNDESKERWKKVLENLEADSDNEKCVLTDWEREFLNDEYVLYYSNKKDDTNLAQNHMPPFPLRFSFAQRAKIEIIRILSIAYETIYCEKNKRKLATTDQRHNLSVLSVFSPLMEGWLSNYREVLVPLSDVPFSLADRKNKRQVLNNIDRINGESIITDFNYCQLYIFSLALQVDGKISRLNMSEIVKSAKYVELAYKSAKEILSSAKRVSRQCMLKYMPVRWVIRIIRSIAFIVKCYLTLTGSEIATNPDARNILKLSAISVDETFDLIRDTAVTLKEATPDELHLCQRYAAILMYLCTEMKLRKKSHLERPPTSRTGIAPLKSSDESPLEGANLVKGPTFDKTAGTSNAECIFDPVGKTSAEETSNNLNNSTELPFKTGLNSFVEQTNDITAMLLNNELIQGPSLSEEVTDWFSASEDIGLEFVEPWTELIEQRYMQCGDGDNNNFENLYNLFANSNDTDIDTDSSRPAAHQ</sequence>
<dbReference type="CDD" id="cd00067">
    <property type="entry name" value="GAL4"/>
    <property type="match status" value="1"/>
</dbReference>
<dbReference type="GO" id="GO:0008270">
    <property type="term" value="F:zinc ion binding"/>
    <property type="evidence" value="ECO:0007669"/>
    <property type="project" value="InterPro"/>
</dbReference>
<dbReference type="InterPro" id="IPR052780">
    <property type="entry name" value="AAA_Catabolism_Regulators"/>
</dbReference>
<feature type="region of interest" description="Disordered" evidence="1">
    <location>
        <begin position="90"/>
        <end position="118"/>
    </location>
</feature>
<dbReference type="PANTHER" id="PTHR31644">
    <property type="entry name" value="TRANSCRIPTIONAL ACTIVATOR ARO80-RELATED"/>
    <property type="match status" value="1"/>
</dbReference>
<dbReference type="GO" id="GO:0000981">
    <property type="term" value="F:DNA-binding transcription factor activity, RNA polymerase II-specific"/>
    <property type="evidence" value="ECO:0007669"/>
    <property type="project" value="InterPro"/>
</dbReference>
<organism evidence="3 4">
    <name type="scientific">Saccharomyces uvarum</name>
    <name type="common">Yeast</name>
    <name type="synonym">Saccharomyces bayanus var. uvarum</name>
    <dbReference type="NCBI Taxonomy" id="230603"/>
    <lineage>
        <taxon>Eukaryota</taxon>
        <taxon>Fungi</taxon>
        <taxon>Dikarya</taxon>
        <taxon>Ascomycota</taxon>
        <taxon>Saccharomycotina</taxon>
        <taxon>Saccharomycetes</taxon>
        <taxon>Saccharomycetales</taxon>
        <taxon>Saccharomycetaceae</taxon>
        <taxon>Saccharomyces</taxon>
    </lineage>
</organism>
<dbReference type="AlphaFoldDB" id="A0AA35NPN1"/>
<dbReference type="PANTHER" id="PTHR31644:SF2">
    <property type="entry name" value="TRANSCRIPTIONAL ACTIVATOR ARO80-RELATED"/>
    <property type="match status" value="1"/>
</dbReference>
<dbReference type="GO" id="GO:0045944">
    <property type="term" value="P:positive regulation of transcription by RNA polymerase II"/>
    <property type="evidence" value="ECO:0007669"/>
    <property type="project" value="TreeGrafter"/>
</dbReference>
<evidence type="ECO:0000256" key="1">
    <source>
        <dbReference type="SAM" id="MobiDB-lite"/>
    </source>
</evidence>
<dbReference type="EMBL" id="OX365913">
    <property type="protein sequence ID" value="CAI4056386.1"/>
    <property type="molecule type" value="Genomic_DNA"/>
</dbReference>
<protein>
    <recommendedName>
        <fullName evidence="2">Zn(2)-C6 fungal-type domain-containing protein</fullName>
    </recommendedName>
</protein>
<dbReference type="PROSITE" id="PS00463">
    <property type="entry name" value="ZN2_CY6_FUNGAL_1"/>
    <property type="match status" value="1"/>
</dbReference>
<name>A0AA35NPN1_SACUV</name>
<dbReference type="GO" id="GO:0009074">
    <property type="term" value="P:aromatic amino acid family catabolic process"/>
    <property type="evidence" value="ECO:0007669"/>
    <property type="project" value="TreeGrafter"/>
</dbReference>
<dbReference type="SUPFAM" id="SSF57701">
    <property type="entry name" value="Zn2/Cys6 DNA-binding domain"/>
    <property type="match status" value="1"/>
</dbReference>
<evidence type="ECO:0000313" key="3">
    <source>
        <dbReference type="EMBL" id="CAI4056386.1"/>
    </source>
</evidence>
<feature type="region of interest" description="Disordered" evidence="1">
    <location>
        <begin position="799"/>
        <end position="834"/>
    </location>
</feature>
<accession>A0AA35NPN1</accession>
<dbReference type="CDD" id="cd12148">
    <property type="entry name" value="fungal_TF_MHR"/>
    <property type="match status" value="1"/>
</dbReference>
<evidence type="ECO:0000259" key="2">
    <source>
        <dbReference type="PROSITE" id="PS00463"/>
    </source>
</evidence>
<reference evidence="3" key="1">
    <citation type="submission" date="2022-10" db="EMBL/GenBank/DDBJ databases">
        <authorList>
            <person name="Byrne P K."/>
        </authorList>
    </citation>
    <scope>NUCLEOTIDE SEQUENCE</scope>
    <source>
        <strain evidence="3">CBS7001</strain>
    </source>
</reference>
<proteinExistence type="predicted"/>
<evidence type="ECO:0000313" key="4">
    <source>
        <dbReference type="Proteomes" id="UP001162090"/>
    </source>
</evidence>
<dbReference type="Pfam" id="PF00172">
    <property type="entry name" value="Zn_clus"/>
    <property type="match status" value="1"/>
</dbReference>
<dbReference type="Gene3D" id="4.10.240.10">
    <property type="entry name" value="Zn(2)-C6 fungal-type DNA-binding domain"/>
    <property type="match status" value="1"/>
</dbReference>
<dbReference type="InterPro" id="IPR036864">
    <property type="entry name" value="Zn2-C6_fun-type_DNA-bd_sf"/>
</dbReference>
<dbReference type="GO" id="GO:0005634">
    <property type="term" value="C:nucleus"/>
    <property type="evidence" value="ECO:0007669"/>
    <property type="project" value="TreeGrafter"/>
</dbReference>
<feature type="domain" description="Zn(2)-C6 fungal-type" evidence="2">
    <location>
        <begin position="35"/>
        <end position="69"/>
    </location>
</feature>
<gene>
    <name evidence="3" type="primary">SUVC02G5330</name>
    <name evidence="3" type="ORF">SUVC_02G5330</name>
</gene>
<dbReference type="SMART" id="SM00066">
    <property type="entry name" value="GAL4"/>
    <property type="match status" value="1"/>
</dbReference>